<reference evidence="1 2" key="2">
    <citation type="journal article" date="2011" name="Stand. Genomic Sci.">
        <title>Complete genome sequence of Mahella australiensis type strain (50-1 BON).</title>
        <authorList>
            <person name="Sikorski J."/>
            <person name="Teshima H."/>
            <person name="Nolan M."/>
            <person name="Lucas S."/>
            <person name="Hammon N."/>
            <person name="Deshpande S."/>
            <person name="Cheng J.F."/>
            <person name="Pitluck S."/>
            <person name="Liolios K."/>
            <person name="Pagani I."/>
            <person name="Ivanova N."/>
            <person name="Huntemann M."/>
            <person name="Mavromatis K."/>
            <person name="Ovchinikova G."/>
            <person name="Pati A."/>
            <person name="Tapia R."/>
            <person name="Han C."/>
            <person name="Goodwin L."/>
            <person name="Chen A."/>
            <person name="Palaniappan K."/>
            <person name="Land M."/>
            <person name="Hauser L."/>
            <person name="Ngatchou-Djao O.D."/>
            <person name="Rohde M."/>
            <person name="Pukall R."/>
            <person name="Spring S."/>
            <person name="Abt B."/>
            <person name="Goker M."/>
            <person name="Detter J.C."/>
            <person name="Woyke T."/>
            <person name="Bristow J."/>
            <person name="Markowitz V."/>
            <person name="Hugenholtz P."/>
            <person name="Eisen J.A."/>
            <person name="Kyrpides N.C."/>
            <person name="Klenk H.P."/>
            <person name="Lapidus A."/>
        </authorList>
    </citation>
    <scope>NUCLEOTIDE SEQUENCE [LARGE SCALE GENOMIC DNA]</scope>
    <source>
        <strain evidence="2">DSM 15567 / CIP 107919 / 50-1 BON</strain>
    </source>
</reference>
<dbReference type="KEGG" id="mas:Mahau_2872"/>
<proteinExistence type="predicted"/>
<dbReference type="Proteomes" id="UP000008457">
    <property type="component" value="Chromosome"/>
</dbReference>
<dbReference type="HOGENOM" id="CLU_032890_1_0_9"/>
<organism evidence="1 2">
    <name type="scientific">Mahella australiensis (strain DSM 15567 / CIP 107919 / 50-1 BON)</name>
    <dbReference type="NCBI Taxonomy" id="697281"/>
    <lineage>
        <taxon>Bacteria</taxon>
        <taxon>Bacillati</taxon>
        <taxon>Bacillota</taxon>
        <taxon>Clostridia</taxon>
        <taxon>Thermoanaerobacterales</taxon>
        <taxon>Thermoanaerobacterales Family IV. Incertae Sedis</taxon>
        <taxon>Mahella</taxon>
    </lineage>
</organism>
<dbReference type="eggNOG" id="COG3039">
    <property type="taxonomic scope" value="Bacteria"/>
</dbReference>
<gene>
    <name evidence="1" type="ordered locus">Mahau_2872</name>
</gene>
<reference evidence="2" key="1">
    <citation type="submission" date="2010-11" db="EMBL/GenBank/DDBJ databases">
        <title>The complete genome of Mahella australiensis DSM 15567.</title>
        <authorList>
            <consortium name="US DOE Joint Genome Institute (JGI-PGF)"/>
            <person name="Lucas S."/>
            <person name="Copeland A."/>
            <person name="Lapidus A."/>
            <person name="Bruce D."/>
            <person name="Goodwin L."/>
            <person name="Pitluck S."/>
            <person name="Kyrpides N."/>
            <person name="Mavromatis K."/>
            <person name="Pagani I."/>
            <person name="Ivanova N."/>
            <person name="Teshima H."/>
            <person name="Brettin T."/>
            <person name="Detter J.C."/>
            <person name="Han C."/>
            <person name="Tapia R."/>
            <person name="Land M."/>
            <person name="Hauser L."/>
            <person name="Markowitz V."/>
            <person name="Cheng J.-F."/>
            <person name="Hugenholtz P."/>
            <person name="Woyke T."/>
            <person name="Wu D."/>
            <person name="Spring S."/>
            <person name="Pukall R."/>
            <person name="Steenblock K."/>
            <person name="Schneider S."/>
            <person name="Klenk H.-P."/>
            <person name="Eisen J.A."/>
        </authorList>
    </citation>
    <scope>NUCLEOTIDE SEQUENCE [LARGE SCALE GENOMIC DNA]</scope>
    <source>
        <strain evidence="2">DSM 15567 / CIP 107919 / 50-1 BON</strain>
    </source>
</reference>
<name>F4A0D5_MAHA5</name>
<protein>
    <recommendedName>
        <fullName evidence="3">Transposase IS4 family protein</fullName>
    </recommendedName>
</protein>
<accession>F4A0D5</accession>
<keyword evidence="2" id="KW-1185">Reference proteome</keyword>
<sequence>MVLMPDQKADSISQWADTAASDPILRSICGLDSDTACGVASYYDFINRLWLSPLNSSARIKKLRPFKSKPRRKLKAGQKQPSKHSGVVAKLVKLAIKDGLPKYHPKRVLQRLLARAVVDDSMKLGILGNPQSFVVAADGTPFYSGANPRGTKVCDCKSRGIYDCKCPRRYSDPDARLGWDSYREQWYYGDNLFCVVAADSPYDPPVYLRMGQASRHDSVLCIFALSEVRELYPNIRIAEVMADGAMDNYPTYELLHSWNITPFISLDSNAKAKSSGELPSGVLCLDDKGNPICPAGISYQNCGYSHPKGIKYCCWFAYKGIDSPCKCTDSPYGRTVYLKPGDDLRLYPPVHRDSKAFRKRYKRRTTAERNNKRLFIDYDIEAYGSRSSKMIFALATMAAINSHLDA</sequence>
<dbReference type="EMBL" id="CP002360">
    <property type="protein sequence ID" value="AEE97996.1"/>
    <property type="molecule type" value="Genomic_DNA"/>
</dbReference>
<evidence type="ECO:0008006" key="3">
    <source>
        <dbReference type="Google" id="ProtNLM"/>
    </source>
</evidence>
<dbReference type="AlphaFoldDB" id="F4A0D5"/>
<dbReference type="STRING" id="697281.Mahau_2872"/>
<evidence type="ECO:0000313" key="2">
    <source>
        <dbReference type="Proteomes" id="UP000008457"/>
    </source>
</evidence>
<evidence type="ECO:0000313" key="1">
    <source>
        <dbReference type="EMBL" id="AEE97996.1"/>
    </source>
</evidence>